<dbReference type="InterPro" id="IPR036097">
    <property type="entry name" value="HisK_dim/P_sf"/>
</dbReference>
<dbReference type="Pfam" id="PF02518">
    <property type="entry name" value="HATPase_c"/>
    <property type="match status" value="1"/>
</dbReference>
<feature type="transmembrane region" description="Helical" evidence="6">
    <location>
        <begin position="161"/>
        <end position="182"/>
    </location>
</feature>
<feature type="transmembrane region" description="Helical" evidence="6">
    <location>
        <begin position="21"/>
        <end position="43"/>
    </location>
</feature>
<dbReference type="InterPro" id="IPR036890">
    <property type="entry name" value="HATPase_C_sf"/>
</dbReference>
<dbReference type="PANTHER" id="PTHR43304:SF1">
    <property type="entry name" value="PAC DOMAIN-CONTAINING PROTEIN"/>
    <property type="match status" value="1"/>
</dbReference>
<name>G0J6J9_CYCMS</name>
<feature type="transmembrane region" description="Helical" evidence="6">
    <location>
        <begin position="230"/>
        <end position="253"/>
    </location>
</feature>
<dbReference type="InterPro" id="IPR035965">
    <property type="entry name" value="PAS-like_dom_sf"/>
</dbReference>
<dbReference type="NCBIfam" id="TIGR00229">
    <property type="entry name" value="sensory_box"/>
    <property type="match status" value="1"/>
</dbReference>
<evidence type="ECO:0000256" key="2">
    <source>
        <dbReference type="ARBA" id="ARBA00012438"/>
    </source>
</evidence>
<dbReference type="PROSITE" id="PS50113">
    <property type="entry name" value="PAC"/>
    <property type="match status" value="1"/>
</dbReference>
<gene>
    <name evidence="9" type="ordered locus">Cycma_4829</name>
</gene>
<keyword evidence="6" id="KW-0812">Transmembrane</keyword>
<dbReference type="Gene3D" id="3.30.450.20">
    <property type="entry name" value="PAS domain"/>
    <property type="match status" value="1"/>
</dbReference>
<accession>G0J6J9</accession>
<dbReference type="SUPFAM" id="SSF47384">
    <property type="entry name" value="Homodimeric domain of signal transducing histidine kinase"/>
    <property type="match status" value="1"/>
</dbReference>
<evidence type="ECO:0000259" key="8">
    <source>
        <dbReference type="PROSITE" id="PS50113"/>
    </source>
</evidence>
<evidence type="ECO:0000256" key="3">
    <source>
        <dbReference type="ARBA" id="ARBA00022553"/>
    </source>
</evidence>
<feature type="transmembrane region" description="Helical" evidence="6">
    <location>
        <begin position="130"/>
        <end position="149"/>
    </location>
</feature>
<keyword evidence="10" id="KW-1185">Reference proteome</keyword>
<dbReference type="Pfam" id="PF13426">
    <property type="entry name" value="PAS_9"/>
    <property type="match status" value="1"/>
</dbReference>
<dbReference type="InterPro" id="IPR052162">
    <property type="entry name" value="Sensor_kinase/Photoreceptor"/>
</dbReference>
<dbReference type="SUPFAM" id="SSF55874">
    <property type="entry name" value="ATPase domain of HSP90 chaperone/DNA topoisomerase II/histidine kinase"/>
    <property type="match status" value="1"/>
</dbReference>
<dbReference type="EC" id="2.7.13.3" evidence="2"/>
<feature type="domain" description="Histidine kinase" evidence="7">
    <location>
        <begin position="448"/>
        <end position="661"/>
    </location>
</feature>
<dbReference type="eggNOG" id="COG4251">
    <property type="taxonomic scope" value="Bacteria"/>
</dbReference>
<dbReference type="STRING" id="880070.Cycma_4829"/>
<dbReference type="HOGENOM" id="CLU_027558_0_0_10"/>
<dbReference type="PRINTS" id="PR00344">
    <property type="entry name" value="BCTRLSENSOR"/>
</dbReference>
<keyword evidence="4" id="KW-0808">Transferase</keyword>
<evidence type="ECO:0000313" key="10">
    <source>
        <dbReference type="Proteomes" id="UP000001635"/>
    </source>
</evidence>
<feature type="transmembrane region" description="Helical" evidence="6">
    <location>
        <begin position="188"/>
        <end position="210"/>
    </location>
</feature>
<dbReference type="PANTHER" id="PTHR43304">
    <property type="entry name" value="PHYTOCHROME-LIKE PROTEIN CPH1"/>
    <property type="match status" value="1"/>
</dbReference>
<proteinExistence type="predicted"/>
<protein>
    <recommendedName>
        <fullName evidence="2">histidine kinase</fullName>
        <ecNumber evidence="2">2.7.13.3</ecNumber>
    </recommendedName>
</protein>
<evidence type="ECO:0000313" key="9">
    <source>
        <dbReference type="EMBL" id="AEL28514.1"/>
    </source>
</evidence>
<evidence type="ECO:0000256" key="4">
    <source>
        <dbReference type="ARBA" id="ARBA00022679"/>
    </source>
</evidence>
<dbReference type="InterPro" id="IPR001610">
    <property type="entry name" value="PAC"/>
</dbReference>
<dbReference type="PROSITE" id="PS50109">
    <property type="entry name" value="HIS_KIN"/>
    <property type="match status" value="1"/>
</dbReference>
<reference evidence="10" key="1">
    <citation type="submission" date="2011-07" db="EMBL/GenBank/DDBJ databases">
        <title>The complete genome of Cyclobacterium marinum DSM 745.</title>
        <authorList>
            <person name="Lucas S."/>
            <person name="Han J."/>
            <person name="Lapidus A."/>
            <person name="Bruce D."/>
            <person name="Goodwin L."/>
            <person name="Pitluck S."/>
            <person name="Peters L."/>
            <person name="Kyrpides N."/>
            <person name="Mavromatis K."/>
            <person name="Ivanova N."/>
            <person name="Ovchinnikova G."/>
            <person name="Chertkov O."/>
            <person name="Detter J.C."/>
            <person name="Tapia R."/>
            <person name="Han C."/>
            <person name="Land M."/>
            <person name="Hauser L."/>
            <person name="Markowitz V."/>
            <person name="Cheng J.-F."/>
            <person name="Hugenholtz P."/>
            <person name="Woyke T."/>
            <person name="Wu D."/>
            <person name="Tindall B."/>
            <person name="Schuetze A."/>
            <person name="Brambilla E."/>
            <person name="Klenk H.-P."/>
            <person name="Eisen J.A."/>
        </authorList>
    </citation>
    <scope>NUCLEOTIDE SEQUENCE [LARGE SCALE GENOMIC DNA]</scope>
    <source>
        <strain evidence="10">ATCC 25205 / DSM 745 / LMG 13164 / NCIMB 1802</strain>
    </source>
</reference>
<dbReference type="InterPro" id="IPR003594">
    <property type="entry name" value="HATPase_dom"/>
</dbReference>
<dbReference type="AlphaFoldDB" id="G0J6J9"/>
<dbReference type="Proteomes" id="UP000001635">
    <property type="component" value="Chromosome"/>
</dbReference>
<feature type="domain" description="PAC" evidence="8">
    <location>
        <begin position="373"/>
        <end position="430"/>
    </location>
</feature>
<dbReference type="Gene3D" id="3.30.565.10">
    <property type="entry name" value="Histidine kinase-like ATPase, C-terminal domain"/>
    <property type="match status" value="1"/>
</dbReference>
<keyword evidence="6" id="KW-1133">Transmembrane helix</keyword>
<dbReference type="CDD" id="cd00082">
    <property type="entry name" value="HisKA"/>
    <property type="match status" value="1"/>
</dbReference>
<dbReference type="SMART" id="SM00388">
    <property type="entry name" value="HisKA"/>
    <property type="match status" value="1"/>
</dbReference>
<keyword evidence="5 9" id="KW-0418">Kinase</keyword>
<dbReference type="GO" id="GO:0000155">
    <property type="term" value="F:phosphorelay sensor kinase activity"/>
    <property type="evidence" value="ECO:0007669"/>
    <property type="project" value="InterPro"/>
</dbReference>
<keyword evidence="6" id="KW-0472">Membrane</keyword>
<feature type="transmembrane region" description="Helical" evidence="6">
    <location>
        <begin position="265"/>
        <end position="284"/>
    </location>
</feature>
<dbReference type="SMART" id="SM00387">
    <property type="entry name" value="HATPase_c"/>
    <property type="match status" value="1"/>
</dbReference>
<comment type="catalytic activity">
    <reaction evidence="1">
        <text>ATP + protein L-histidine = ADP + protein N-phospho-L-histidine.</text>
        <dbReference type="EC" id="2.7.13.3"/>
    </reaction>
</comment>
<dbReference type="RefSeq" id="WP_014022794.1">
    <property type="nucleotide sequence ID" value="NC_015914.1"/>
</dbReference>
<dbReference type="Gene3D" id="1.10.287.130">
    <property type="match status" value="1"/>
</dbReference>
<dbReference type="FunFam" id="3.30.565.10:FF:000006">
    <property type="entry name" value="Sensor histidine kinase WalK"/>
    <property type="match status" value="1"/>
</dbReference>
<dbReference type="InterPro" id="IPR003661">
    <property type="entry name" value="HisK_dim/P_dom"/>
</dbReference>
<evidence type="ECO:0000256" key="6">
    <source>
        <dbReference type="SAM" id="Phobius"/>
    </source>
</evidence>
<dbReference type="InterPro" id="IPR005467">
    <property type="entry name" value="His_kinase_dom"/>
</dbReference>
<feature type="transmembrane region" description="Helical" evidence="6">
    <location>
        <begin position="82"/>
        <end position="103"/>
    </location>
</feature>
<evidence type="ECO:0000259" key="7">
    <source>
        <dbReference type="PROSITE" id="PS50109"/>
    </source>
</evidence>
<dbReference type="OrthoDB" id="905895at2"/>
<dbReference type="InterPro" id="IPR000700">
    <property type="entry name" value="PAS-assoc_C"/>
</dbReference>
<dbReference type="CDD" id="cd00130">
    <property type="entry name" value="PAS"/>
    <property type="match status" value="1"/>
</dbReference>
<dbReference type="InterPro" id="IPR000014">
    <property type="entry name" value="PAS"/>
</dbReference>
<feature type="transmembrane region" description="Helical" evidence="6">
    <location>
        <begin position="55"/>
        <end position="75"/>
    </location>
</feature>
<dbReference type="SMART" id="SM00086">
    <property type="entry name" value="PAC"/>
    <property type="match status" value="1"/>
</dbReference>
<dbReference type="SUPFAM" id="SSF55785">
    <property type="entry name" value="PYP-like sensor domain (PAS domain)"/>
    <property type="match status" value="1"/>
</dbReference>
<dbReference type="Pfam" id="PF00512">
    <property type="entry name" value="HisKA"/>
    <property type="match status" value="1"/>
</dbReference>
<sequence>MKKSVTNDSLNPELSESIIKSIEGLAIIISLFLSFTVLLGWYFEEKQILSMIPGSATMKFNTALVFLLTGILLVIQKTKKTAILFIYYSLALIIVIIGVFTLLEYTGWSVFSIDNLFVSDKFSSKYPGRMSPATAVCSVFLGLGFITEISANNFFKKAAGFLNALIVFISILAITAYILFIPMGHKGILFQSMAIHTSLLFFLISILKILKNTKHELLPLIWGNFAGSKLIRKVLPLMILFPIIFNYLLVIAIEKELFSFDFGLIAYATIFIPLSIFYITYIALGLNKTDIEKQLVENDFRKSNRYLKQFKNGIDKAFILAITDKYGVITEVNETFCKISKYGENELIGKTHSILNSGHHDKQFFTKMWKTIRSGEIWIDEIKNKAKDGSYYWVLTAIVPFKNEDNQITEFMALRQDITDRKNAEEDRLQYLKKLEYKNKELEQFAFVASHDLQEPLRTVINFTDLLARKQKHHFDDIGIKSLDFIQEATVRMSQLIKSLLDYNRIDKNSKLSRIACNELIEEIKIDLDKKIADADATVIVNTLPTIIGYETPLRLLFQNLISNGIKFRSKEVKPYIEITARPMADGFLFMVKDNGIGISANHQEKIFEIFKRLHSKDEYDGSGIGLAHCRKIVDLHGGKIWVDSTPGSGSTFSFTIKTVYNEKKDQLHPID</sequence>
<organism evidence="9 10">
    <name type="scientific">Cyclobacterium marinum (strain ATCC 25205 / DSM 745 / LMG 13164 / NCIMB 1802)</name>
    <name type="common">Flectobacillus marinus</name>
    <dbReference type="NCBI Taxonomy" id="880070"/>
    <lineage>
        <taxon>Bacteria</taxon>
        <taxon>Pseudomonadati</taxon>
        <taxon>Bacteroidota</taxon>
        <taxon>Cytophagia</taxon>
        <taxon>Cytophagales</taxon>
        <taxon>Cyclobacteriaceae</taxon>
        <taxon>Cyclobacterium</taxon>
    </lineage>
</organism>
<evidence type="ECO:0000256" key="1">
    <source>
        <dbReference type="ARBA" id="ARBA00000085"/>
    </source>
</evidence>
<dbReference type="InterPro" id="IPR004358">
    <property type="entry name" value="Sig_transdc_His_kin-like_C"/>
</dbReference>
<dbReference type="KEGG" id="cmr:Cycma_4829"/>
<keyword evidence="3" id="KW-0597">Phosphoprotein</keyword>
<evidence type="ECO:0000256" key="5">
    <source>
        <dbReference type="ARBA" id="ARBA00022777"/>
    </source>
</evidence>
<dbReference type="EMBL" id="CP002955">
    <property type="protein sequence ID" value="AEL28514.1"/>
    <property type="molecule type" value="Genomic_DNA"/>
</dbReference>